<dbReference type="RefSeq" id="XP_019479922.1">
    <property type="nucleotide sequence ID" value="XM_019624377.1"/>
</dbReference>
<dbReference type="CTD" id="64979"/>
<evidence type="ECO:0000313" key="11">
    <source>
        <dbReference type="RefSeq" id="XP_019479924.1"/>
    </source>
</evidence>
<dbReference type="PANTHER" id="PTHR46909:SF1">
    <property type="entry name" value="LARGE RIBOSOMAL SUBUNIT PROTEIN BL36M"/>
    <property type="match status" value="1"/>
</dbReference>
<organism evidence="8 9">
    <name type="scientific">Hipposideros armiger</name>
    <name type="common">Great Himalayan leaf-nosed bat</name>
    <dbReference type="NCBI Taxonomy" id="186990"/>
    <lineage>
        <taxon>Eukaryota</taxon>
        <taxon>Metazoa</taxon>
        <taxon>Chordata</taxon>
        <taxon>Craniata</taxon>
        <taxon>Vertebrata</taxon>
        <taxon>Euteleostomi</taxon>
        <taxon>Mammalia</taxon>
        <taxon>Eutheria</taxon>
        <taxon>Laurasiatheria</taxon>
        <taxon>Chiroptera</taxon>
        <taxon>Yinpterochiroptera</taxon>
        <taxon>Rhinolophoidea</taxon>
        <taxon>Hipposideridae</taxon>
        <taxon>Hipposideros</taxon>
    </lineage>
</organism>
<accession>A0A8B7PW05</accession>
<evidence type="ECO:0000313" key="9">
    <source>
        <dbReference type="RefSeq" id="XP_019479922.1"/>
    </source>
</evidence>
<gene>
    <name evidence="9 10 11" type="primary">MRPL36</name>
</gene>
<comment type="subcellular location">
    <subcellularLocation>
        <location evidence="1">Mitochondrion</location>
    </subcellularLocation>
</comment>
<dbReference type="HAMAP" id="MF_00251">
    <property type="entry name" value="Ribosomal_bL36"/>
    <property type="match status" value="1"/>
</dbReference>
<proteinExistence type="inferred from homology"/>
<dbReference type="KEGG" id="hai:109371700"/>
<dbReference type="GO" id="GO:0003735">
    <property type="term" value="F:structural constituent of ribosome"/>
    <property type="evidence" value="ECO:0007669"/>
    <property type="project" value="InterPro"/>
</dbReference>
<keyword evidence="8" id="KW-1185">Reference proteome</keyword>
<evidence type="ECO:0000313" key="8">
    <source>
        <dbReference type="Proteomes" id="UP000694851"/>
    </source>
</evidence>
<dbReference type="NCBIfam" id="TIGR01022">
    <property type="entry name" value="rpmJ_bact"/>
    <property type="match status" value="1"/>
</dbReference>
<dbReference type="Pfam" id="PF00444">
    <property type="entry name" value="Ribosomal_L36"/>
    <property type="match status" value="1"/>
</dbReference>
<dbReference type="RefSeq" id="XP_019479924.1">
    <property type="nucleotide sequence ID" value="XM_019624379.1"/>
</dbReference>
<evidence type="ECO:0000313" key="10">
    <source>
        <dbReference type="RefSeq" id="XP_019479923.1"/>
    </source>
</evidence>
<evidence type="ECO:0000256" key="1">
    <source>
        <dbReference type="ARBA" id="ARBA00004173"/>
    </source>
</evidence>
<evidence type="ECO:0000256" key="5">
    <source>
        <dbReference type="ARBA" id="ARBA00023128"/>
    </source>
</evidence>
<dbReference type="InterPro" id="IPR052143">
    <property type="entry name" value="Mitoribosomal_bL36m"/>
</dbReference>
<dbReference type="GO" id="GO:0006412">
    <property type="term" value="P:translation"/>
    <property type="evidence" value="ECO:0007669"/>
    <property type="project" value="InterPro"/>
</dbReference>
<dbReference type="GO" id="GO:0005762">
    <property type="term" value="C:mitochondrial large ribosomal subunit"/>
    <property type="evidence" value="ECO:0007669"/>
    <property type="project" value="TreeGrafter"/>
</dbReference>
<dbReference type="InterPro" id="IPR000473">
    <property type="entry name" value="Ribosomal_bL36"/>
</dbReference>
<keyword evidence="6 7" id="KW-0687">Ribonucleoprotein</keyword>
<keyword evidence="5" id="KW-0496">Mitochondrion</keyword>
<evidence type="ECO:0000256" key="2">
    <source>
        <dbReference type="ARBA" id="ARBA00007645"/>
    </source>
</evidence>
<reference evidence="9 10" key="1">
    <citation type="submission" date="2025-04" db="UniProtKB">
        <authorList>
            <consortium name="RefSeq"/>
        </authorList>
    </citation>
    <scope>IDENTIFICATION</scope>
    <source>
        <tissue evidence="9 10">Muscle</tissue>
    </source>
</reference>
<evidence type="ECO:0000256" key="3">
    <source>
        <dbReference type="ARBA" id="ARBA00022946"/>
    </source>
</evidence>
<sequence length="99" mass="11021">MAAAFLRRMASALHPLLQLSRCSAAPRALSTLLPGPLAAAAPAGASLLARRLLPGPQPAVGFKTKGVLRKRCRDCYRVKRRGRWFIYCRTNPRHKQRQM</sequence>
<protein>
    <recommendedName>
        <fullName evidence="7">Ribosomal protein</fullName>
    </recommendedName>
</protein>
<keyword evidence="3" id="KW-0809">Transit peptide</keyword>
<evidence type="ECO:0000256" key="7">
    <source>
        <dbReference type="RuleBase" id="RU000570"/>
    </source>
</evidence>
<dbReference type="OrthoDB" id="10265903at2759"/>
<dbReference type="GeneID" id="109371700"/>
<dbReference type="SUPFAM" id="SSF57840">
    <property type="entry name" value="Ribosomal protein L36"/>
    <property type="match status" value="1"/>
</dbReference>
<evidence type="ECO:0000256" key="4">
    <source>
        <dbReference type="ARBA" id="ARBA00022980"/>
    </source>
</evidence>
<dbReference type="RefSeq" id="XP_019479923.1">
    <property type="nucleotide sequence ID" value="XM_019624378.1"/>
</dbReference>
<dbReference type="AlphaFoldDB" id="A0A8B7PW05"/>
<name>A0A8B7PW05_HIPAR</name>
<comment type="similarity">
    <text evidence="2 7">Belongs to the bacterial ribosomal protein bL36 family.</text>
</comment>
<dbReference type="PANTHER" id="PTHR46909">
    <property type="entry name" value="39S RIBOSOMAL PROTEIN L36, MITOCHONDRIAL"/>
    <property type="match status" value="1"/>
</dbReference>
<dbReference type="Proteomes" id="UP000694851">
    <property type="component" value="Unplaced"/>
</dbReference>
<keyword evidence="4 7" id="KW-0689">Ribosomal protein</keyword>
<evidence type="ECO:0000256" key="6">
    <source>
        <dbReference type="ARBA" id="ARBA00023274"/>
    </source>
</evidence>
<dbReference type="InterPro" id="IPR035977">
    <property type="entry name" value="Ribosomal_bL36_sp"/>
</dbReference>